<dbReference type="Gene3D" id="3.40.390.10">
    <property type="entry name" value="Collagenase (Catalytic Domain)"/>
    <property type="match status" value="1"/>
</dbReference>
<dbReference type="InterPro" id="IPR006026">
    <property type="entry name" value="Peptidase_Metallo"/>
</dbReference>
<dbReference type="GO" id="GO:0008270">
    <property type="term" value="F:zinc ion binding"/>
    <property type="evidence" value="ECO:0007669"/>
    <property type="project" value="InterPro"/>
</dbReference>
<organism evidence="8 9">
    <name type="scientific">Limnoglobus roseus</name>
    <dbReference type="NCBI Taxonomy" id="2598579"/>
    <lineage>
        <taxon>Bacteria</taxon>
        <taxon>Pseudomonadati</taxon>
        <taxon>Planctomycetota</taxon>
        <taxon>Planctomycetia</taxon>
        <taxon>Gemmatales</taxon>
        <taxon>Gemmataceae</taxon>
        <taxon>Limnoglobus</taxon>
    </lineage>
</organism>
<keyword evidence="3" id="KW-0378">Hydrolase</keyword>
<dbReference type="EMBL" id="CP042425">
    <property type="protein sequence ID" value="QEL20127.1"/>
    <property type="molecule type" value="Genomic_DNA"/>
</dbReference>
<reference evidence="9" key="1">
    <citation type="submission" date="2019-08" db="EMBL/GenBank/DDBJ databases">
        <title>Limnoglobus roseus gen. nov., sp. nov., a novel freshwater planctomycete with a giant genome from the family Gemmataceae.</title>
        <authorList>
            <person name="Kulichevskaya I.S."/>
            <person name="Naumoff D.G."/>
            <person name="Miroshnikov K."/>
            <person name="Ivanova A."/>
            <person name="Philippov D.A."/>
            <person name="Hakobyan A."/>
            <person name="Rijpstra I.C."/>
            <person name="Sinninghe Damste J.S."/>
            <person name="Liesack W."/>
            <person name="Dedysh S.N."/>
        </authorList>
    </citation>
    <scope>NUCLEOTIDE SEQUENCE [LARGE SCALE GENOMIC DNA]</scope>
    <source>
        <strain evidence="9">PX52</strain>
    </source>
</reference>
<protein>
    <recommendedName>
        <fullName evidence="7">Peptidase metallopeptidase domain-containing protein</fullName>
    </recommendedName>
</protein>
<dbReference type="InterPro" id="IPR021190">
    <property type="entry name" value="Pept_M10A"/>
</dbReference>
<keyword evidence="9" id="KW-1185">Reference proteome</keyword>
<evidence type="ECO:0000256" key="6">
    <source>
        <dbReference type="SAM" id="MobiDB-lite"/>
    </source>
</evidence>
<feature type="compositionally biased region" description="Polar residues" evidence="6">
    <location>
        <begin position="628"/>
        <end position="646"/>
    </location>
</feature>
<dbReference type="GO" id="GO:0006508">
    <property type="term" value="P:proteolysis"/>
    <property type="evidence" value="ECO:0007669"/>
    <property type="project" value="UniProtKB-KW"/>
</dbReference>
<evidence type="ECO:0000256" key="3">
    <source>
        <dbReference type="ARBA" id="ARBA00022801"/>
    </source>
</evidence>
<gene>
    <name evidence="8" type="ORF">PX52LOC_07215</name>
</gene>
<dbReference type="GO" id="GO:0031012">
    <property type="term" value="C:extracellular matrix"/>
    <property type="evidence" value="ECO:0007669"/>
    <property type="project" value="InterPro"/>
</dbReference>
<evidence type="ECO:0000313" key="8">
    <source>
        <dbReference type="EMBL" id="QEL20127.1"/>
    </source>
</evidence>
<dbReference type="InterPro" id="IPR024079">
    <property type="entry name" value="MetalloPept_cat_dom_sf"/>
</dbReference>
<name>A0A5C1APP5_9BACT</name>
<dbReference type="RefSeq" id="WP_149114452.1">
    <property type="nucleotide sequence ID" value="NZ_CP042425.1"/>
</dbReference>
<keyword evidence="2" id="KW-0479">Metal-binding</keyword>
<evidence type="ECO:0000256" key="1">
    <source>
        <dbReference type="ARBA" id="ARBA00022670"/>
    </source>
</evidence>
<dbReference type="PANTHER" id="PTHR10201">
    <property type="entry name" value="MATRIX METALLOPROTEINASE"/>
    <property type="match status" value="1"/>
</dbReference>
<dbReference type="KEGG" id="lrs:PX52LOC_07215"/>
<dbReference type="Gene3D" id="2.60.120.380">
    <property type="match status" value="2"/>
</dbReference>
<evidence type="ECO:0000256" key="4">
    <source>
        <dbReference type="ARBA" id="ARBA00022833"/>
    </source>
</evidence>
<dbReference type="GO" id="GO:0030198">
    <property type="term" value="P:extracellular matrix organization"/>
    <property type="evidence" value="ECO:0007669"/>
    <property type="project" value="TreeGrafter"/>
</dbReference>
<evidence type="ECO:0000313" key="9">
    <source>
        <dbReference type="Proteomes" id="UP000324974"/>
    </source>
</evidence>
<dbReference type="PRINTS" id="PR00138">
    <property type="entry name" value="MATRIXIN"/>
</dbReference>
<evidence type="ECO:0000256" key="2">
    <source>
        <dbReference type="ARBA" id="ARBA00022723"/>
    </source>
</evidence>
<evidence type="ECO:0000256" key="5">
    <source>
        <dbReference type="ARBA" id="ARBA00023049"/>
    </source>
</evidence>
<proteinExistence type="predicted"/>
<feature type="domain" description="Peptidase metallopeptidase" evidence="7">
    <location>
        <begin position="38"/>
        <end position="202"/>
    </location>
</feature>
<dbReference type="SUPFAM" id="SSF55486">
    <property type="entry name" value="Metalloproteases ('zincins'), catalytic domain"/>
    <property type="match status" value="1"/>
</dbReference>
<dbReference type="Pfam" id="PF00413">
    <property type="entry name" value="Peptidase_M10"/>
    <property type="match status" value="1"/>
</dbReference>
<sequence>MRRNSFGIGFTSLEDRCVLSIFGTPWADPEHLTLSLVPDGTATEVGASSLVSTLTAADSPGWERELYRAFQTWASYTNINIGLTSDNGAPLGSPGAVQGAKGFGDIRISAAPLGQDAEAHASPFSWTGTTYSGDVVLNSNDNFTTGSRTDGYDLFSVALHEAGHTLGLAHSTDPGSVMNENYSVHNGLAASDIAAIQALYGPRTPDAYDAARSNDTILTPTVLSSGLLAGKVVADADLTTSSDVDFYRFASPVLGGTANVTLQAAGLSMLNAKVTIYNFAGLPIASATSTDPKNNDLTVKFTTSLLGGTYYAKVEAASQNVFGTGEYRLTVSPGTILTPLLSSLLAPLTDGNTNDTLATATDLTGQSAGRKDQRFDATFRGVIENARDVDVYRVKAPTTTDPRGLNVIVWGTDATPVNSRVRIYDANKNLVPFEVLANDTGLFSVRVASVTPGSTYYVAVQGRDSSQTGAYFVGADFNNNTAPTLDVVESNSLTAGSTTSTTLNVTSASIFQFGLAANGLTGGVTMTVLDASGNVVFTLDAATGQPLTTTVRQLGVGTYTVTYSYRGQATPAVLDYEMLMLRLSDNIGPRATQTTSTSSSSSSSSTTSSSSSGYSYSSTSSTQPSSSATMYNGSSNSQPSGTAYSY</sequence>
<keyword evidence="4" id="KW-0862">Zinc</keyword>
<dbReference type="OrthoDB" id="289794at2"/>
<dbReference type="PANTHER" id="PTHR10201:SF323">
    <property type="entry name" value="MATRIX METALLOPROTEINASE-21"/>
    <property type="match status" value="1"/>
</dbReference>
<dbReference type="AlphaFoldDB" id="A0A5C1APP5"/>
<dbReference type="Proteomes" id="UP000324974">
    <property type="component" value="Chromosome"/>
</dbReference>
<evidence type="ECO:0000259" key="7">
    <source>
        <dbReference type="SMART" id="SM00235"/>
    </source>
</evidence>
<keyword evidence="5" id="KW-0482">Metalloprotease</keyword>
<feature type="region of interest" description="Disordered" evidence="6">
    <location>
        <begin position="590"/>
        <end position="646"/>
    </location>
</feature>
<dbReference type="InterPro" id="IPR001818">
    <property type="entry name" value="Pept_M10_metallopeptidase"/>
</dbReference>
<dbReference type="GO" id="GO:0030574">
    <property type="term" value="P:collagen catabolic process"/>
    <property type="evidence" value="ECO:0007669"/>
    <property type="project" value="TreeGrafter"/>
</dbReference>
<keyword evidence="1" id="KW-0645">Protease</keyword>
<feature type="compositionally biased region" description="Low complexity" evidence="6">
    <location>
        <begin position="592"/>
        <end position="627"/>
    </location>
</feature>
<dbReference type="GO" id="GO:0004222">
    <property type="term" value="F:metalloendopeptidase activity"/>
    <property type="evidence" value="ECO:0007669"/>
    <property type="project" value="InterPro"/>
</dbReference>
<dbReference type="SMART" id="SM00235">
    <property type="entry name" value="ZnMc"/>
    <property type="match status" value="1"/>
</dbReference>
<accession>A0A5C1APP5</accession>